<dbReference type="Proteomes" id="UP000287394">
    <property type="component" value="Chromosome"/>
</dbReference>
<evidence type="ECO:0000256" key="1">
    <source>
        <dbReference type="SAM" id="MobiDB-lite"/>
    </source>
</evidence>
<gene>
    <name evidence="2" type="ORF">CCAX7_49120</name>
</gene>
<reference evidence="2 3" key="1">
    <citation type="journal article" date="2019" name="Int. J. Syst. Evol. Microbiol.">
        <title>Capsulimonas corticalis gen. nov., sp. nov., an aerobic capsulated bacterium, of a novel bacterial order, Capsulimonadales ord. nov., of the class Armatimonadia of the phylum Armatimonadetes.</title>
        <authorList>
            <person name="Li J."/>
            <person name="Kudo C."/>
            <person name="Tonouchi A."/>
        </authorList>
    </citation>
    <scope>NUCLEOTIDE SEQUENCE [LARGE SCALE GENOMIC DNA]</scope>
    <source>
        <strain evidence="2 3">AX-7</strain>
    </source>
</reference>
<feature type="region of interest" description="Disordered" evidence="1">
    <location>
        <begin position="1"/>
        <end position="41"/>
    </location>
</feature>
<feature type="compositionally biased region" description="Low complexity" evidence="1">
    <location>
        <begin position="1"/>
        <end position="14"/>
    </location>
</feature>
<evidence type="ECO:0000313" key="2">
    <source>
        <dbReference type="EMBL" id="BDI32861.1"/>
    </source>
</evidence>
<sequence length="202" mass="21902">MAATTGAPAATHAATPPPIIQQSNAGPQLDSAQKAKADARRAKMQADLQALNTSPLTPAQKQAKFLKLKTAYEADMLAILTPSQRKVFLAARAKAQADDAKKRAIFQTRMIESQKIGKQINDSMTADQKKQLLTIKNDTGAQAKKIYDDKTSAPEAKKAQMDALEKGYEGKVMAIMTPAQQKLFQKLQVIQAEQIKLANGAR</sequence>
<proteinExistence type="predicted"/>
<evidence type="ECO:0000313" key="3">
    <source>
        <dbReference type="Proteomes" id="UP000287394"/>
    </source>
</evidence>
<keyword evidence="3" id="KW-1185">Reference proteome</keyword>
<protein>
    <submittedName>
        <fullName evidence="2">Uncharacterized protein</fullName>
    </submittedName>
</protein>
<dbReference type="EMBL" id="AP025739">
    <property type="protein sequence ID" value="BDI32861.1"/>
    <property type="molecule type" value="Genomic_DNA"/>
</dbReference>
<accession>A0A402CQ08</accession>
<organism evidence="2 3">
    <name type="scientific">Capsulimonas corticalis</name>
    <dbReference type="NCBI Taxonomy" id="2219043"/>
    <lineage>
        <taxon>Bacteria</taxon>
        <taxon>Bacillati</taxon>
        <taxon>Armatimonadota</taxon>
        <taxon>Armatimonadia</taxon>
        <taxon>Capsulimonadales</taxon>
        <taxon>Capsulimonadaceae</taxon>
        <taxon>Capsulimonas</taxon>
    </lineage>
</organism>
<dbReference type="AlphaFoldDB" id="A0A402CQ08"/>
<dbReference type="KEGG" id="ccot:CCAX7_49120"/>
<name>A0A402CQ08_9BACT</name>